<feature type="region of interest" description="Disordered" evidence="1">
    <location>
        <begin position="1"/>
        <end position="100"/>
    </location>
</feature>
<feature type="transmembrane region" description="Helical" evidence="2">
    <location>
        <begin position="114"/>
        <end position="140"/>
    </location>
</feature>
<evidence type="ECO:0000313" key="4">
    <source>
        <dbReference type="Proteomes" id="UP000813385"/>
    </source>
</evidence>
<evidence type="ECO:0000313" key="3">
    <source>
        <dbReference type="EMBL" id="KAH7368407.1"/>
    </source>
</evidence>
<feature type="compositionally biased region" description="Low complexity" evidence="1">
    <location>
        <begin position="151"/>
        <end position="170"/>
    </location>
</feature>
<keyword evidence="2" id="KW-0472">Membrane</keyword>
<keyword evidence="2" id="KW-1133">Transmembrane helix</keyword>
<proteinExistence type="predicted"/>
<evidence type="ECO:0000256" key="2">
    <source>
        <dbReference type="SAM" id="Phobius"/>
    </source>
</evidence>
<accession>A0A8K0TS87</accession>
<dbReference type="Proteomes" id="UP000813385">
    <property type="component" value="Unassembled WGS sequence"/>
</dbReference>
<dbReference type="EMBL" id="JAGPXD010000002">
    <property type="protein sequence ID" value="KAH7368407.1"/>
    <property type="molecule type" value="Genomic_DNA"/>
</dbReference>
<organism evidence="3 4">
    <name type="scientific">Plectosphaerella cucumerina</name>
    <dbReference type="NCBI Taxonomy" id="40658"/>
    <lineage>
        <taxon>Eukaryota</taxon>
        <taxon>Fungi</taxon>
        <taxon>Dikarya</taxon>
        <taxon>Ascomycota</taxon>
        <taxon>Pezizomycotina</taxon>
        <taxon>Sordariomycetes</taxon>
        <taxon>Hypocreomycetidae</taxon>
        <taxon>Glomerellales</taxon>
        <taxon>Plectosphaerellaceae</taxon>
        <taxon>Plectosphaerella</taxon>
    </lineage>
</organism>
<sequence length="306" mass="32580">MAQHAQQAEGPGEDIPRSTIRRDKRRSLYHPASAAEGNIAPEVYFSEEGATPSGTGTNAQAQPETFTFLREPTPEPTDRREKTRAGVGGGYYEDEDDGELRDRTERRICGFRPVLFWGIVAVTLVVLIGVSVGIGVGVGLQKPTPTLGDATSSTSPSATSTPDPRTSSSSDFRDTSDPTTTSTDPSSTTSTTTTSRLYPTQTSSGSLTCPDADYTLYAVPGSPVRFLRHCDVDMGVGNPGADIRSVRTESMAECMRNCAGTSSCAGAGWGAIGSGSSIEYWCWLKTSEAIDTGFTDLKGWEFAVMQ</sequence>
<comment type="caution">
    <text evidence="3">The sequence shown here is derived from an EMBL/GenBank/DDBJ whole genome shotgun (WGS) entry which is preliminary data.</text>
</comment>
<protein>
    <recommendedName>
        <fullName evidence="5">Apple domain-containing protein</fullName>
    </recommendedName>
</protein>
<gene>
    <name evidence="3" type="ORF">B0T11DRAFT_296071</name>
</gene>
<dbReference type="AlphaFoldDB" id="A0A8K0TS87"/>
<dbReference type="OrthoDB" id="4849539at2759"/>
<evidence type="ECO:0000256" key="1">
    <source>
        <dbReference type="SAM" id="MobiDB-lite"/>
    </source>
</evidence>
<name>A0A8K0TS87_9PEZI</name>
<reference evidence="3" key="1">
    <citation type="journal article" date="2021" name="Nat. Commun.">
        <title>Genetic determinants of endophytism in the Arabidopsis root mycobiome.</title>
        <authorList>
            <person name="Mesny F."/>
            <person name="Miyauchi S."/>
            <person name="Thiergart T."/>
            <person name="Pickel B."/>
            <person name="Atanasova L."/>
            <person name="Karlsson M."/>
            <person name="Huettel B."/>
            <person name="Barry K.W."/>
            <person name="Haridas S."/>
            <person name="Chen C."/>
            <person name="Bauer D."/>
            <person name="Andreopoulos W."/>
            <person name="Pangilinan J."/>
            <person name="LaButti K."/>
            <person name="Riley R."/>
            <person name="Lipzen A."/>
            <person name="Clum A."/>
            <person name="Drula E."/>
            <person name="Henrissat B."/>
            <person name="Kohler A."/>
            <person name="Grigoriev I.V."/>
            <person name="Martin F.M."/>
            <person name="Hacquard S."/>
        </authorList>
    </citation>
    <scope>NUCLEOTIDE SEQUENCE</scope>
    <source>
        <strain evidence="3">MPI-CAGE-AT-0016</strain>
    </source>
</reference>
<dbReference type="Gene3D" id="3.50.4.10">
    <property type="entry name" value="Hepatocyte Growth Factor"/>
    <property type="match status" value="1"/>
</dbReference>
<feature type="compositionally biased region" description="Basic and acidic residues" evidence="1">
    <location>
        <begin position="72"/>
        <end position="84"/>
    </location>
</feature>
<keyword evidence="2" id="KW-0812">Transmembrane</keyword>
<feature type="compositionally biased region" description="Low complexity" evidence="1">
    <location>
        <begin position="177"/>
        <end position="196"/>
    </location>
</feature>
<feature type="compositionally biased region" description="Polar residues" evidence="1">
    <location>
        <begin position="52"/>
        <end position="65"/>
    </location>
</feature>
<keyword evidence="4" id="KW-1185">Reference proteome</keyword>
<feature type="region of interest" description="Disordered" evidence="1">
    <location>
        <begin position="145"/>
        <end position="205"/>
    </location>
</feature>
<evidence type="ECO:0008006" key="5">
    <source>
        <dbReference type="Google" id="ProtNLM"/>
    </source>
</evidence>